<feature type="transmembrane region" description="Helical" evidence="1">
    <location>
        <begin position="161"/>
        <end position="180"/>
    </location>
</feature>
<feature type="transmembrane region" description="Helical" evidence="1">
    <location>
        <begin position="227"/>
        <end position="253"/>
    </location>
</feature>
<evidence type="ECO:0000313" key="3">
    <source>
        <dbReference type="Proteomes" id="UP000028123"/>
    </source>
</evidence>
<dbReference type="Proteomes" id="UP000028123">
    <property type="component" value="Unassembled WGS sequence"/>
</dbReference>
<keyword evidence="1" id="KW-0472">Membrane</keyword>
<protein>
    <recommendedName>
        <fullName evidence="4">DUF2232 domain-containing protein</fullName>
    </recommendedName>
</protein>
<dbReference type="AlphaFoldDB" id="A0A081NUS5"/>
<feature type="transmembrane region" description="Helical" evidence="1">
    <location>
        <begin position="48"/>
        <end position="77"/>
    </location>
</feature>
<accession>A0A081NUS5</accession>
<sequence>MLGWSIAYIILLLSIFLPPLSLITAALLMVPVLIMYVKLGTRRFLVHYVVSLAVVYFVASLLAGWLGALLVSVSIFFLPPVIQMGNLYKKRAAARTVLTAGTLTLLGELLLTLVVCSMFGLNPIGSIKRSMMDSVQTLPAQVQGLMAIDMDTLVQLMVQMLPLYMIGFSLFYVVISHWLARKVLVRSGESIPAFKPIKDWMLPKSFVWLYLLALILEMFVKDSRSMVFTVILNLLPLLMAAFAIQAIAFLFFVAHVKRWNKTLPIVGILLLFLPPAYFMFSLLGVFDVAFPIRDRMTSK</sequence>
<dbReference type="PANTHER" id="PTHR41324:SF1">
    <property type="entry name" value="DUF2232 DOMAIN-CONTAINING PROTEIN"/>
    <property type="match status" value="1"/>
</dbReference>
<dbReference type="Pfam" id="PF09991">
    <property type="entry name" value="DUF2232"/>
    <property type="match status" value="1"/>
</dbReference>
<dbReference type="eggNOG" id="COG4241">
    <property type="taxonomic scope" value="Bacteria"/>
</dbReference>
<organism evidence="2 3">
    <name type="scientific">Paenibacillus tyrfis</name>
    <dbReference type="NCBI Taxonomy" id="1501230"/>
    <lineage>
        <taxon>Bacteria</taxon>
        <taxon>Bacillati</taxon>
        <taxon>Bacillota</taxon>
        <taxon>Bacilli</taxon>
        <taxon>Bacillales</taxon>
        <taxon>Paenibacillaceae</taxon>
        <taxon>Paenibacillus</taxon>
    </lineage>
</organism>
<evidence type="ECO:0000256" key="1">
    <source>
        <dbReference type="SAM" id="Phobius"/>
    </source>
</evidence>
<evidence type="ECO:0000313" key="2">
    <source>
        <dbReference type="EMBL" id="KEQ22198.1"/>
    </source>
</evidence>
<keyword evidence="1" id="KW-1133">Transmembrane helix</keyword>
<dbReference type="PANTHER" id="PTHR41324">
    <property type="entry name" value="MEMBRANE PROTEIN-RELATED"/>
    <property type="match status" value="1"/>
</dbReference>
<keyword evidence="3" id="KW-1185">Reference proteome</keyword>
<reference evidence="2 3" key="1">
    <citation type="submission" date="2014-06" db="EMBL/GenBank/DDBJ databases">
        <title>Draft genome sequence of Paenibacillus sp. MSt1.</title>
        <authorList>
            <person name="Aw Y.K."/>
            <person name="Ong K.S."/>
            <person name="Gan H.M."/>
            <person name="Lee S.M."/>
        </authorList>
    </citation>
    <scope>NUCLEOTIDE SEQUENCE [LARGE SCALE GENOMIC DNA]</scope>
    <source>
        <strain evidence="2 3">MSt1</strain>
    </source>
</reference>
<comment type="caution">
    <text evidence="2">The sequence shown here is derived from an EMBL/GenBank/DDBJ whole genome shotgun (WGS) entry which is preliminary data.</text>
</comment>
<feature type="transmembrane region" description="Helical" evidence="1">
    <location>
        <begin position="265"/>
        <end position="290"/>
    </location>
</feature>
<feature type="transmembrane region" description="Helical" evidence="1">
    <location>
        <begin position="200"/>
        <end position="220"/>
    </location>
</feature>
<dbReference type="EMBL" id="JNVM01000041">
    <property type="protein sequence ID" value="KEQ22198.1"/>
    <property type="molecule type" value="Genomic_DNA"/>
</dbReference>
<name>A0A081NUS5_9BACL</name>
<feature type="transmembrane region" description="Helical" evidence="1">
    <location>
        <begin position="6"/>
        <end position="36"/>
    </location>
</feature>
<dbReference type="InterPro" id="IPR018710">
    <property type="entry name" value="DUF2232"/>
</dbReference>
<gene>
    <name evidence="2" type="ORF">ET33_26815</name>
</gene>
<keyword evidence="1" id="KW-0812">Transmembrane</keyword>
<evidence type="ECO:0008006" key="4">
    <source>
        <dbReference type="Google" id="ProtNLM"/>
    </source>
</evidence>
<proteinExistence type="predicted"/>
<feature type="transmembrane region" description="Helical" evidence="1">
    <location>
        <begin position="97"/>
        <end position="121"/>
    </location>
</feature>